<comment type="caution">
    <text evidence="2">The sequence shown here is derived from an EMBL/GenBank/DDBJ whole genome shotgun (WGS) entry which is preliminary data.</text>
</comment>
<protein>
    <submittedName>
        <fullName evidence="2">Uncharacterized protein</fullName>
    </submittedName>
</protein>
<sequence>MTQSKIYFCKNTRGGPSTVIFHRSEWDRLEKQASAPEKPSTQDNEYLKGLIEKSQAWMKTWPDTVLGCVELHKKKQEKQRADDIAAVKKFSKRKKLRKHNAEDIQKARQMLFDRSCYGTKLISALLTSKTLEERDAQIQFSKELKEKEKQVAVERQPKVSCTFDLDKNATATEKLQKSKRIQNAKENKAMYEKKKEDEVKAKEEEKLADLTDAQMMKYLLDREQEAEDNMKLLEKQALEQYAAEYKKTKEERAKWEAEYNAKIEKCRKEQEELNCKIRNVHLRLVKERADLAGSRTYETVKKCQEEEKKLYDDFISKICTIGEARFAKRYEKDDDKIKEDRKNKMTTVEINKSMAEYVNQRKCSNKCYCDRQCLITKSDKPRHVRKAYCEMEPESKEPPPPYFGPCNKLVTALHRREQLPAPWTRAEETHLLFMRNANRTLAECKYKIPARKVVDVGIITW</sequence>
<proteinExistence type="predicted"/>
<keyword evidence="3" id="KW-1185">Reference proteome</keyword>
<gene>
    <name evidence="2" type="ORF">PYW07_005285</name>
</gene>
<evidence type="ECO:0000313" key="2">
    <source>
        <dbReference type="EMBL" id="KAJ8712443.1"/>
    </source>
</evidence>
<dbReference type="EMBL" id="JARGEI010000021">
    <property type="protein sequence ID" value="KAJ8712443.1"/>
    <property type="molecule type" value="Genomic_DNA"/>
</dbReference>
<dbReference type="AlphaFoldDB" id="A0AAD7YFI3"/>
<evidence type="ECO:0000256" key="1">
    <source>
        <dbReference type="SAM" id="Coils"/>
    </source>
</evidence>
<organism evidence="2 3">
    <name type="scientific">Mythimna separata</name>
    <name type="common">Oriental armyworm</name>
    <name type="synonym">Pseudaletia separata</name>
    <dbReference type="NCBI Taxonomy" id="271217"/>
    <lineage>
        <taxon>Eukaryota</taxon>
        <taxon>Metazoa</taxon>
        <taxon>Ecdysozoa</taxon>
        <taxon>Arthropoda</taxon>
        <taxon>Hexapoda</taxon>
        <taxon>Insecta</taxon>
        <taxon>Pterygota</taxon>
        <taxon>Neoptera</taxon>
        <taxon>Endopterygota</taxon>
        <taxon>Lepidoptera</taxon>
        <taxon>Glossata</taxon>
        <taxon>Ditrysia</taxon>
        <taxon>Noctuoidea</taxon>
        <taxon>Noctuidae</taxon>
        <taxon>Noctuinae</taxon>
        <taxon>Hadenini</taxon>
        <taxon>Mythimna</taxon>
    </lineage>
</organism>
<accession>A0AAD7YFI3</accession>
<dbReference type="Proteomes" id="UP001231518">
    <property type="component" value="Chromosome 17"/>
</dbReference>
<feature type="coiled-coil region" evidence="1">
    <location>
        <begin position="174"/>
        <end position="276"/>
    </location>
</feature>
<name>A0AAD7YFI3_MYTSE</name>
<evidence type="ECO:0000313" key="3">
    <source>
        <dbReference type="Proteomes" id="UP001231518"/>
    </source>
</evidence>
<keyword evidence="1" id="KW-0175">Coiled coil</keyword>
<reference evidence="2" key="1">
    <citation type="submission" date="2023-03" db="EMBL/GenBank/DDBJ databases">
        <title>Chromosome-level genomes of two armyworms, Mythimna separata and Mythimna loreyi, provide insights into the biosynthesis and reception of sex pheromones.</title>
        <authorList>
            <person name="Zhao H."/>
        </authorList>
    </citation>
    <scope>NUCLEOTIDE SEQUENCE</scope>
    <source>
        <strain evidence="2">BeijingLab</strain>
        <tissue evidence="2">Pupa</tissue>
    </source>
</reference>